<proteinExistence type="predicted"/>
<dbReference type="InterPro" id="IPR029052">
    <property type="entry name" value="Metallo-depent_PP-like"/>
</dbReference>
<dbReference type="SUPFAM" id="SSF56300">
    <property type="entry name" value="Metallo-dependent phosphatases"/>
    <property type="match status" value="1"/>
</dbReference>
<keyword evidence="2" id="KW-1185">Reference proteome</keyword>
<reference evidence="1 2" key="1">
    <citation type="submission" date="2016-11" db="EMBL/GenBank/DDBJ databases">
        <authorList>
            <person name="Jaros S."/>
            <person name="Januszkiewicz K."/>
            <person name="Wedrychowicz H."/>
        </authorList>
    </citation>
    <scope>NUCLEOTIDE SEQUENCE [LARGE SCALE GENOMIC DNA]</scope>
    <source>
        <strain evidence="1 2">DSM 8605</strain>
    </source>
</reference>
<dbReference type="Gene3D" id="3.60.21.10">
    <property type="match status" value="1"/>
</dbReference>
<evidence type="ECO:0000313" key="2">
    <source>
        <dbReference type="Proteomes" id="UP000184447"/>
    </source>
</evidence>
<dbReference type="EMBL" id="FQXM01000002">
    <property type="protein sequence ID" value="SHH19754.1"/>
    <property type="molecule type" value="Genomic_DNA"/>
</dbReference>
<evidence type="ECO:0000313" key="1">
    <source>
        <dbReference type="EMBL" id="SHH19754.1"/>
    </source>
</evidence>
<accession>A0A1M5R033</accession>
<dbReference type="OrthoDB" id="9787800at2"/>
<name>A0A1M5R033_9CLOT</name>
<sequence length="228" mass="27341">MIFVTGDTHGLREDLVKLNTVNFPKSKELTKTDYVIICGDFGLVWNDSKGEKRWLQKLKDKKFTTLWIDGNHENFNLLEQYPVSEWKGGKVHFINDSVIHLMRGQIYEIEGLKFFTFGGAQSVDKYHRKENISWWKEEMPSKEEYEEGLKNFEKHKWTVDYIITHDCCSNLKDILLYKNAKRNELNKFFDLIETKVNYKHWFFGHYHEERTFQDNKHTVIYNDVIEIT</sequence>
<protein>
    <submittedName>
        <fullName evidence="1">Calcineurin-like phosphoesterase</fullName>
    </submittedName>
</protein>
<dbReference type="AlphaFoldDB" id="A0A1M5R033"/>
<gene>
    <name evidence="1" type="ORF">SAMN02745207_00405</name>
</gene>
<dbReference type="RefSeq" id="WP_073336452.1">
    <property type="nucleotide sequence ID" value="NZ_FQXM01000002.1"/>
</dbReference>
<dbReference type="STRING" id="1121316.SAMN02745207_00405"/>
<dbReference type="Proteomes" id="UP000184447">
    <property type="component" value="Unassembled WGS sequence"/>
</dbReference>
<dbReference type="CDD" id="cd00838">
    <property type="entry name" value="MPP_superfamily"/>
    <property type="match status" value="1"/>
</dbReference>
<organism evidence="1 2">
    <name type="scientific">Clostridium grantii DSM 8605</name>
    <dbReference type="NCBI Taxonomy" id="1121316"/>
    <lineage>
        <taxon>Bacteria</taxon>
        <taxon>Bacillati</taxon>
        <taxon>Bacillota</taxon>
        <taxon>Clostridia</taxon>
        <taxon>Eubacteriales</taxon>
        <taxon>Clostridiaceae</taxon>
        <taxon>Clostridium</taxon>
    </lineage>
</organism>